<dbReference type="AlphaFoldDB" id="A0A1M7CUP8"/>
<reference evidence="1 2" key="1">
    <citation type="submission" date="2016-11" db="EMBL/GenBank/DDBJ databases">
        <authorList>
            <person name="Jaros S."/>
            <person name="Januszkiewicz K."/>
            <person name="Wedrychowicz H."/>
        </authorList>
    </citation>
    <scope>NUCLEOTIDE SEQUENCE [LARGE SCALE GENOMIC DNA]</scope>
    <source>
        <strain evidence="1 2">DSM 16010</strain>
    </source>
</reference>
<proteinExistence type="predicted"/>
<dbReference type="RefSeq" id="WP_072708676.1">
    <property type="nucleotide sequence ID" value="NZ_FRCF01000002.1"/>
</dbReference>
<name>A0A1M7CUP8_9BACL</name>
<dbReference type="STRING" id="1123231.SAMN02745189_00898"/>
<evidence type="ECO:0008006" key="3">
    <source>
        <dbReference type="Google" id="ProtNLM"/>
    </source>
</evidence>
<dbReference type="GO" id="GO:0005975">
    <property type="term" value="P:carbohydrate metabolic process"/>
    <property type="evidence" value="ECO:0007669"/>
    <property type="project" value="InterPro"/>
</dbReference>
<sequence>MDNGSLIISLDFELFWGYIDSDSMGRQLTRMKHTRTAASDLIDFFEVNDVKVTWATVGFLMLDGADALMEVMRGDDLPAYKHPRFDNYQTFREALTHEDYTGDLFFAPELVGKLSDSKHQDIGTHTASHYYCLEKGQTQAELDKDVSIAVDIAAQHDICIKSIVFPRNQYDSGALSILRNHGIDIYRGNPDHFIYKTRREDNLLIRALHLLDNYVNIAGSITHPPPLPEAGLYNMKASRFLRPMSRRNHRFRKLQLRRIKNEMTHAAKNNLYYHLWWHPHNFSGCTAENFQFLEEIIDHFKYLKQTYHFSSESMESYVEKVKAYEQNHHDMR</sequence>
<organism evidence="1 2">
    <name type="scientific">Lacicoccus alkaliphilus DSM 16010</name>
    <dbReference type="NCBI Taxonomy" id="1123231"/>
    <lineage>
        <taxon>Bacteria</taxon>
        <taxon>Bacillati</taxon>
        <taxon>Bacillota</taxon>
        <taxon>Bacilli</taxon>
        <taxon>Bacillales</taxon>
        <taxon>Salinicoccaceae</taxon>
        <taxon>Lacicoccus</taxon>
    </lineage>
</organism>
<dbReference type="EMBL" id="FRCF01000002">
    <property type="protein sequence ID" value="SHL70981.1"/>
    <property type="molecule type" value="Genomic_DNA"/>
</dbReference>
<keyword evidence="2" id="KW-1185">Reference proteome</keyword>
<evidence type="ECO:0000313" key="2">
    <source>
        <dbReference type="Proteomes" id="UP000184206"/>
    </source>
</evidence>
<evidence type="ECO:0000313" key="1">
    <source>
        <dbReference type="EMBL" id="SHL70981.1"/>
    </source>
</evidence>
<dbReference type="Gene3D" id="3.20.20.370">
    <property type="entry name" value="Glycoside hydrolase/deacetylase"/>
    <property type="match status" value="1"/>
</dbReference>
<dbReference type="InterPro" id="IPR011330">
    <property type="entry name" value="Glyco_hydro/deAcase_b/a-brl"/>
</dbReference>
<dbReference type="Proteomes" id="UP000184206">
    <property type="component" value="Unassembled WGS sequence"/>
</dbReference>
<protein>
    <recommendedName>
        <fullName evidence="3">Polysaccharide deacetylase</fullName>
    </recommendedName>
</protein>
<gene>
    <name evidence="1" type="ORF">SAMN02745189_00898</name>
</gene>
<accession>A0A1M7CUP8</accession>
<dbReference type="CDD" id="cd10929">
    <property type="entry name" value="CE4_u5"/>
    <property type="match status" value="1"/>
</dbReference>
<dbReference type="OrthoDB" id="7836272at2"/>
<dbReference type="SUPFAM" id="SSF88713">
    <property type="entry name" value="Glycoside hydrolase/deacetylase"/>
    <property type="match status" value="1"/>
</dbReference>